<protein>
    <recommendedName>
        <fullName evidence="7">Arginase</fullName>
    </recommendedName>
</protein>
<dbReference type="PROSITE" id="PS51409">
    <property type="entry name" value="ARGINASE_2"/>
    <property type="match status" value="1"/>
</dbReference>
<dbReference type="AlphaFoldDB" id="A0A7U6R0E7"/>
<dbReference type="PANTHER" id="PTHR43782">
    <property type="entry name" value="ARGINASE"/>
    <property type="match status" value="1"/>
</dbReference>
<gene>
    <name evidence="5" type="ORF">JCM16777_1588</name>
</gene>
<comment type="similarity">
    <text evidence="4">Belongs to the arginase family.</text>
</comment>
<keyword evidence="3" id="KW-0464">Manganese</keyword>
<dbReference type="EMBL" id="AP019829">
    <property type="protein sequence ID" value="BBM43335.1"/>
    <property type="molecule type" value="Genomic_DNA"/>
</dbReference>
<evidence type="ECO:0008006" key="7">
    <source>
        <dbReference type="Google" id="ProtNLM"/>
    </source>
</evidence>
<name>A0A7U6R0E7_9FUSO</name>
<dbReference type="InterPro" id="IPR006035">
    <property type="entry name" value="Ureohydrolase"/>
</dbReference>
<keyword evidence="2" id="KW-0378">Hydrolase</keyword>
<dbReference type="GO" id="GO:0005829">
    <property type="term" value="C:cytosol"/>
    <property type="evidence" value="ECO:0007669"/>
    <property type="project" value="TreeGrafter"/>
</dbReference>
<evidence type="ECO:0000256" key="4">
    <source>
        <dbReference type="PROSITE-ProRule" id="PRU00742"/>
    </source>
</evidence>
<keyword evidence="1" id="KW-0479">Metal-binding</keyword>
<dbReference type="Proteomes" id="UP000321943">
    <property type="component" value="Chromosome"/>
</dbReference>
<dbReference type="RefSeq" id="WP_018499257.1">
    <property type="nucleotide sequence ID" value="NZ_AP019829.2"/>
</dbReference>
<dbReference type="SUPFAM" id="SSF52768">
    <property type="entry name" value="Arginase/deacetylase"/>
    <property type="match status" value="1"/>
</dbReference>
<dbReference type="Gene3D" id="3.40.800.10">
    <property type="entry name" value="Ureohydrolase domain"/>
    <property type="match status" value="1"/>
</dbReference>
<dbReference type="Pfam" id="PF00491">
    <property type="entry name" value="Arginase"/>
    <property type="match status" value="1"/>
</dbReference>
<reference evidence="5 6" key="1">
    <citation type="submission" date="2019-07" db="EMBL/GenBank/DDBJ databases">
        <title>Complete Genome Sequence of Leptotrichia wadei Strain JCM16777.</title>
        <authorList>
            <person name="Watanabe S."/>
            <person name="Cui L."/>
        </authorList>
    </citation>
    <scope>NUCLEOTIDE SEQUENCE [LARGE SCALE GENOMIC DNA]</scope>
    <source>
        <strain evidence="5 6">JCM16777</strain>
    </source>
</reference>
<dbReference type="KEGG" id="lwd:JCM16777_1588"/>
<evidence type="ECO:0000256" key="1">
    <source>
        <dbReference type="ARBA" id="ARBA00022723"/>
    </source>
</evidence>
<dbReference type="GO" id="GO:0004053">
    <property type="term" value="F:arginase activity"/>
    <property type="evidence" value="ECO:0007669"/>
    <property type="project" value="TreeGrafter"/>
</dbReference>
<evidence type="ECO:0000313" key="5">
    <source>
        <dbReference type="EMBL" id="BBM43335.1"/>
    </source>
</evidence>
<proteinExistence type="inferred from homology"/>
<dbReference type="PANTHER" id="PTHR43782:SF3">
    <property type="entry name" value="ARGINASE"/>
    <property type="match status" value="1"/>
</dbReference>
<dbReference type="InterPro" id="IPR023696">
    <property type="entry name" value="Ureohydrolase_dom_sf"/>
</dbReference>
<dbReference type="CDD" id="cd09999">
    <property type="entry name" value="Arginase-like_1"/>
    <property type="match status" value="1"/>
</dbReference>
<evidence type="ECO:0000313" key="6">
    <source>
        <dbReference type="Proteomes" id="UP000321943"/>
    </source>
</evidence>
<accession>A0A7U6R0E7</accession>
<dbReference type="GeneID" id="84804895"/>
<evidence type="ECO:0000256" key="2">
    <source>
        <dbReference type="ARBA" id="ARBA00022801"/>
    </source>
</evidence>
<evidence type="ECO:0000256" key="3">
    <source>
        <dbReference type="ARBA" id="ARBA00023211"/>
    </source>
</evidence>
<sequence length="286" mass="32839">MSKTLRLLIPQWQGGNREQYFLGAKLLNWLAPESEDETVEVPVDKETANNETRDGIVAKDTLLKQYKKTFEILDEKNPDKIVVFGGDCSVELAPFGYLLEKYKNEKTAILWIDAHPDVTTTADNWKNFHAMVLASLLGEADKDIDNLVTTKVKPENVIFAGIDDSREFDRVVYKKYNFKNFTTEEFQKNGDKIVKELKSREIKNVIVHFDLDVLDLYEFNSQYFAEPEIFDKYKNEFPVGAKISTVSKLINDVNDNFNLIGLGITEHLPWAAIKLAKLLRELPLIK</sequence>
<organism evidence="5 6">
    <name type="scientific">Leptotrichia wadei</name>
    <dbReference type="NCBI Taxonomy" id="157687"/>
    <lineage>
        <taxon>Bacteria</taxon>
        <taxon>Fusobacteriati</taxon>
        <taxon>Fusobacteriota</taxon>
        <taxon>Fusobacteriia</taxon>
        <taxon>Fusobacteriales</taxon>
        <taxon>Leptotrichiaceae</taxon>
        <taxon>Leptotrichia</taxon>
    </lineage>
</organism>
<dbReference type="GO" id="GO:0030145">
    <property type="term" value="F:manganese ion binding"/>
    <property type="evidence" value="ECO:0007669"/>
    <property type="project" value="TreeGrafter"/>
</dbReference>